<proteinExistence type="predicted"/>
<keyword evidence="1" id="KW-0732">Signal</keyword>
<keyword evidence="4" id="KW-1185">Reference proteome</keyword>
<dbReference type="OrthoDB" id="1335946at2"/>
<dbReference type="Pfam" id="PF18962">
    <property type="entry name" value="Por_Secre_tail"/>
    <property type="match status" value="1"/>
</dbReference>
<comment type="caution">
    <text evidence="3">The sequence shown here is derived from an EMBL/GenBank/DDBJ whole genome shotgun (WGS) entry which is preliminary data.</text>
</comment>
<evidence type="ECO:0000313" key="3">
    <source>
        <dbReference type="EMBL" id="TRW25289.1"/>
    </source>
</evidence>
<organism evidence="3 4">
    <name type="scientific">Flavobacterium zepuense</name>
    <dbReference type="NCBI Taxonomy" id="2593302"/>
    <lineage>
        <taxon>Bacteria</taxon>
        <taxon>Pseudomonadati</taxon>
        <taxon>Bacteroidota</taxon>
        <taxon>Flavobacteriia</taxon>
        <taxon>Flavobacteriales</taxon>
        <taxon>Flavobacteriaceae</taxon>
        <taxon>Flavobacterium</taxon>
    </lineage>
</organism>
<dbReference type="Proteomes" id="UP000320643">
    <property type="component" value="Unassembled WGS sequence"/>
</dbReference>
<accession>A0A552V4D0</accession>
<protein>
    <submittedName>
        <fullName evidence="3">T9SS type A sorting domain-containing protein</fullName>
    </submittedName>
</protein>
<evidence type="ECO:0000313" key="4">
    <source>
        <dbReference type="Proteomes" id="UP000320643"/>
    </source>
</evidence>
<gene>
    <name evidence="3" type="ORF">FMM05_08265</name>
</gene>
<reference evidence="3 4" key="1">
    <citation type="submission" date="2019-07" db="EMBL/GenBank/DDBJ databases">
        <title>Flavobacterium sp. nov., isolated from glacier ice.</title>
        <authorList>
            <person name="Liu Q."/>
            <person name="Xin Y.-H."/>
        </authorList>
    </citation>
    <scope>NUCLEOTIDE SEQUENCE [LARGE SCALE GENOMIC DNA]</scope>
    <source>
        <strain evidence="3 4">ZT4R6</strain>
    </source>
</reference>
<feature type="domain" description="Secretion system C-terminal sorting" evidence="2">
    <location>
        <begin position="614"/>
        <end position="683"/>
    </location>
</feature>
<dbReference type="AlphaFoldDB" id="A0A552V4D0"/>
<dbReference type="NCBIfam" id="TIGR04183">
    <property type="entry name" value="Por_Secre_tail"/>
    <property type="match status" value="1"/>
</dbReference>
<sequence length="686" mass="74829">MRWFIRLILSFGSLLCPIQKLKLKQNAMRNFLLTCLLFVASFAFAQAPTITGDILLCPYTNGTATITGSTTYTTYQWYYKYWFLDDEYEAIEGATSSSFTYDWYTYDQALLKVVVTQGAQTYESNSIQIDSYAWVGLTVMHSTNDNVSEDGNGGYLLCEGGAITNTIGSPYTSVQWFKDGVAIAGATSNVYVITTPGTYHAVAAPGFCPASTSNTLPITVALNPDCLPADNTPVIEGDTMLCEYTDGTAAIANGVIYDTYQWYVKFYGDEEYTLQEGETAASFTYDAYNYTLSSIKVVVTLDGETYESNVLFIDQYVWGSLSVMHEANDAVTFDPDQGYLLCEGGEIINTIDSPYTIVQWFKDGVAIEGATSPVFVITEPGIYHATAAPGFCPNSVSTTLPITVINNTNCSPQTGAPVIAGDVMLCPYTNGTAEITNGQTYETYQWYYKYWFTDDEFVAIEGATSATFTYDWFTYDQALLKVVVTQDGETYESNTIQIDSHNWASLTFGSEFSEGVVPDNETFSYLICPGDFITNTLNSPYDSSIQWYRDGEAIEGANEGTYVITEPGSYYVVAAPAVCPNATSSTLVSPLVVSWNPECTAGVNDPSAQDAFVIYPNPASSTLNLQLPQSSLLNEYTIFDVTGKNLMSGSVNTSASAINISGLAAGTYIIKLNGGQAQATKMFIKN</sequence>
<name>A0A552V4D0_9FLAO</name>
<dbReference type="InterPro" id="IPR026444">
    <property type="entry name" value="Secre_tail"/>
</dbReference>
<evidence type="ECO:0000259" key="2">
    <source>
        <dbReference type="Pfam" id="PF18962"/>
    </source>
</evidence>
<dbReference type="EMBL" id="VJVZ01000004">
    <property type="protein sequence ID" value="TRW25289.1"/>
    <property type="molecule type" value="Genomic_DNA"/>
</dbReference>
<evidence type="ECO:0000256" key="1">
    <source>
        <dbReference type="ARBA" id="ARBA00022729"/>
    </source>
</evidence>